<dbReference type="Proteomes" id="UP000000925">
    <property type="component" value="Chromosome"/>
</dbReference>
<evidence type="ECO:0000313" key="7">
    <source>
        <dbReference type="Proteomes" id="UP000000925"/>
    </source>
</evidence>
<evidence type="ECO:0000256" key="1">
    <source>
        <dbReference type="ARBA" id="ARBA00000085"/>
    </source>
</evidence>
<dbReference type="EC" id="2.7.13.3" evidence="2"/>
<dbReference type="STRING" id="583355.Caka_1027"/>
<proteinExistence type="predicted"/>
<dbReference type="FunFam" id="2.60.40.10:FF:000791">
    <property type="entry name" value="Two-component system sensor histidine kinase/response regulator"/>
    <property type="match status" value="1"/>
</dbReference>
<dbReference type="InterPro" id="IPR036890">
    <property type="entry name" value="HATPase_C_sf"/>
</dbReference>
<dbReference type="KEGG" id="caa:Caka_1027"/>
<reference evidence="6 7" key="1">
    <citation type="journal article" date="2010" name="Stand. Genomic Sci.">
        <title>Complete genome sequence of Coraliomargarita akajimensis type strain (04OKA010-24).</title>
        <authorList>
            <person name="Mavromatis K."/>
            <person name="Abt B."/>
            <person name="Brambilla E."/>
            <person name="Lapidus A."/>
            <person name="Copeland A."/>
            <person name="Deshpande S."/>
            <person name="Nolan M."/>
            <person name="Lucas S."/>
            <person name="Tice H."/>
            <person name="Cheng J.F."/>
            <person name="Han C."/>
            <person name="Detter J.C."/>
            <person name="Woyke T."/>
            <person name="Goodwin L."/>
            <person name="Pitluck S."/>
            <person name="Held B."/>
            <person name="Brettin T."/>
            <person name="Tapia R."/>
            <person name="Ivanova N."/>
            <person name="Mikhailova N."/>
            <person name="Pati A."/>
            <person name="Liolios K."/>
            <person name="Chen A."/>
            <person name="Palaniappan K."/>
            <person name="Land M."/>
            <person name="Hauser L."/>
            <person name="Chang Y.J."/>
            <person name="Jeffries C.D."/>
            <person name="Rohde M."/>
            <person name="Goker M."/>
            <person name="Bristow J."/>
            <person name="Eisen J.A."/>
            <person name="Markowitz V."/>
            <person name="Hugenholtz P."/>
            <person name="Klenk H.P."/>
            <person name="Kyrpides N.C."/>
        </authorList>
    </citation>
    <scope>NUCLEOTIDE SEQUENCE [LARGE SCALE GENOMIC DNA]</scope>
    <source>
        <strain evidence="7">DSM 45221 / IAM 15411 / JCM 23193 / KCTC 12865</strain>
    </source>
</reference>
<evidence type="ECO:0000256" key="2">
    <source>
        <dbReference type="ARBA" id="ARBA00012438"/>
    </source>
</evidence>
<feature type="transmembrane region" description="Helical" evidence="4">
    <location>
        <begin position="747"/>
        <end position="766"/>
    </location>
</feature>
<sequence>MDAQRLQFTWVEASTDLSSVSVVCTDQDDWGFIWVATRNGLYRYDGTEFEQYLFSETEALSNNIQVVYVDSHGDIWAGSKDELRRYNPKYDRFDKMLDAPTRNLFENEDQEFFAATGYGKVFRYNRETEEFVSLNTEYLQGVVEVQPRRAGGFWVGGETGLFHYDAAMQQVEAYGLPNTGDNGLNATIYTIAEDKFGRAWVGTERYGISVLDPKTKHYQSAPYQPEDGRVGRLVIDEHDTVYAGTSGGLCLYDLDLRRIARYTHKDHEPSSIRRGTVYAIDFDRDGNLWLGTSRAGLGQVSGIRNFNNFVHSEQSSTGLTGYSVISVFEDSRENLWVGYYYGGLDRFDKDTGRRTHYSTSLKDGRKIPIEAISRIIEDDNGVLWFATNHSGLHRFDYESGVLQQYSLNDPTKYIISSITLDRDSTIILSSEDEALERFDPRTETFTMLETASPGWVRDIYLKANGDLWILHSSGIKRYSTTTGMEDIVSLHENHTIDGTGIVQCSHVDRHGITWVGMTNGLVKVSPEGELLRHYGIEDGLANMEISSIESDAFGSIWCSTKGGLSRLYPATELFENYHPADGLVSNQFITNASFASPSGTLYFGSEGGLSFFQPKALKRNDQPPEIVFTSFKVFNEEVPVSDAPDAILDKSILLDDRVILPPGNDVFTVQFAALNYIVPEKNQYAYMLEGFDRGWTYSGNRNACTYTNLDPGIYTLHVKACNNDGIWNHQGATLQIEVLPWFWQTPWFILSTGLAIVITAVAAYQLRIRSMRRQRVLLQRTVKERTQELELLLAHVEAQNKALMMHREHLESMVNTRTKELEIAKNEAELSDRIKTAFLQNMSHEIRTPMNAIVGFLEMLKADDLTREEHDDFSNIIRSNSQTLLVLIDDILDMARLEAGELRIDREPVLLNDLMYELEAVFEQERHQLTKSEIKLYFDETYLISDFKLMTDPTRLRQILGNLLGNALKFTDKGRIWFSYRLLDEDHENPQIEFTVGDTGIGIPEEHLNVIFKRFRKGDGSDTGLYRGAGLGLAIVEKLTTIMGGRVVVESTPGQGSIFTILLPYERPPSA</sequence>
<dbReference type="SUPFAM" id="SSF55874">
    <property type="entry name" value="ATPase domain of HSP90 chaperone/DNA topoisomerase II/histidine kinase"/>
    <property type="match status" value="1"/>
</dbReference>
<dbReference type="InterPro" id="IPR013783">
    <property type="entry name" value="Ig-like_fold"/>
</dbReference>
<keyword evidence="6" id="KW-0418">Kinase</keyword>
<gene>
    <name evidence="6" type="ordered locus">Caka_1027</name>
</gene>
<dbReference type="Gene3D" id="2.130.10.10">
    <property type="entry name" value="YVTN repeat-like/Quinoprotein amine dehydrogenase"/>
    <property type="match status" value="2"/>
</dbReference>
<keyword evidence="4" id="KW-0812">Transmembrane</keyword>
<dbReference type="eggNOG" id="COG3292">
    <property type="taxonomic scope" value="Bacteria"/>
</dbReference>
<dbReference type="PROSITE" id="PS50109">
    <property type="entry name" value="HIS_KIN"/>
    <property type="match status" value="1"/>
</dbReference>
<dbReference type="SMART" id="SM00387">
    <property type="entry name" value="HATPase_c"/>
    <property type="match status" value="1"/>
</dbReference>
<evidence type="ECO:0000259" key="5">
    <source>
        <dbReference type="PROSITE" id="PS50109"/>
    </source>
</evidence>
<evidence type="ECO:0000313" key="6">
    <source>
        <dbReference type="EMBL" id="ADE54049.1"/>
    </source>
</evidence>
<dbReference type="Gene3D" id="3.30.565.10">
    <property type="entry name" value="Histidine kinase-like ATPase, C-terminal domain"/>
    <property type="match status" value="1"/>
</dbReference>
<dbReference type="Gene3D" id="2.60.40.10">
    <property type="entry name" value="Immunoglobulins"/>
    <property type="match status" value="1"/>
</dbReference>
<comment type="catalytic activity">
    <reaction evidence="1">
        <text>ATP + protein L-histidine = ADP + protein N-phospho-L-histidine.</text>
        <dbReference type="EC" id="2.7.13.3"/>
    </reaction>
</comment>
<dbReference type="GO" id="GO:0000155">
    <property type="term" value="F:phosphorelay sensor kinase activity"/>
    <property type="evidence" value="ECO:0007669"/>
    <property type="project" value="InterPro"/>
</dbReference>
<feature type="domain" description="Histidine kinase" evidence="5">
    <location>
        <begin position="841"/>
        <end position="1067"/>
    </location>
</feature>
<dbReference type="EMBL" id="CP001998">
    <property type="protein sequence ID" value="ADE54049.1"/>
    <property type="molecule type" value="Genomic_DNA"/>
</dbReference>
<accession>D5EHK8</accession>
<dbReference type="eggNOG" id="COG2205">
    <property type="taxonomic scope" value="Bacteria"/>
</dbReference>
<organism evidence="6 7">
    <name type="scientific">Coraliomargarita akajimensis (strain DSM 45221 / IAM 15411 / JCM 23193 / KCTC 12865 / 04OKA010-24)</name>
    <dbReference type="NCBI Taxonomy" id="583355"/>
    <lineage>
        <taxon>Bacteria</taxon>
        <taxon>Pseudomonadati</taxon>
        <taxon>Verrucomicrobiota</taxon>
        <taxon>Opitutia</taxon>
        <taxon>Puniceicoccales</taxon>
        <taxon>Coraliomargaritaceae</taxon>
        <taxon>Coraliomargarita</taxon>
    </lineage>
</organism>
<dbReference type="HOGENOM" id="CLU_000445_28_2_0"/>
<dbReference type="CDD" id="cd00146">
    <property type="entry name" value="PKD"/>
    <property type="match status" value="1"/>
</dbReference>
<dbReference type="InterPro" id="IPR036097">
    <property type="entry name" value="HisK_dim/P_sf"/>
</dbReference>
<dbReference type="SUPFAM" id="SSF63829">
    <property type="entry name" value="Calcium-dependent phosphotriesterase"/>
    <property type="match status" value="3"/>
</dbReference>
<dbReference type="CDD" id="cd16922">
    <property type="entry name" value="HATPase_EvgS-ArcB-TorS-like"/>
    <property type="match status" value="1"/>
</dbReference>
<dbReference type="Pfam" id="PF02518">
    <property type="entry name" value="HATPase_c"/>
    <property type="match status" value="1"/>
</dbReference>
<dbReference type="PANTHER" id="PTHR43547">
    <property type="entry name" value="TWO-COMPONENT HISTIDINE KINASE"/>
    <property type="match status" value="1"/>
</dbReference>
<dbReference type="CDD" id="cd00082">
    <property type="entry name" value="HisKA"/>
    <property type="match status" value="1"/>
</dbReference>
<dbReference type="SUPFAM" id="SSF47384">
    <property type="entry name" value="Homodimeric domain of signal transducing histidine kinase"/>
    <property type="match status" value="1"/>
</dbReference>
<keyword evidence="6" id="KW-0808">Transferase</keyword>
<evidence type="ECO:0000256" key="3">
    <source>
        <dbReference type="ARBA" id="ARBA00022553"/>
    </source>
</evidence>
<keyword evidence="4" id="KW-1133">Transmembrane helix</keyword>
<dbReference type="Pfam" id="PF07495">
    <property type="entry name" value="Y_Y_Y"/>
    <property type="match status" value="1"/>
</dbReference>
<keyword evidence="3" id="KW-0597">Phosphoprotein</keyword>
<dbReference type="InterPro" id="IPR005467">
    <property type="entry name" value="His_kinase_dom"/>
</dbReference>
<protein>
    <recommendedName>
        <fullName evidence="2">histidine kinase</fullName>
        <ecNumber evidence="2">2.7.13.3</ecNumber>
    </recommendedName>
</protein>
<dbReference type="SMART" id="SM00388">
    <property type="entry name" value="HisKA"/>
    <property type="match status" value="1"/>
</dbReference>
<dbReference type="InterPro" id="IPR011123">
    <property type="entry name" value="Y_Y_Y"/>
</dbReference>
<dbReference type="InterPro" id="IPR003661">
    <property type="entry name" value="HisK_dim/P_dom"/>
</dbReference>
<dbReference type="InterPro" id="IPR015943">
    <property type="entry name" value="WD40/YVTN_repeat-like_dom_sf"/>
</dbReference>
<dbReference type="InterPro" id="IPR004358">
    <property type="entry name" value="Sig_transdc_His_kin-like_C"/>
</dbReference>
<evidence type="ECO:0000256" key="4">
    <source>
        <dbReference type="SAM" id="Phobius"/>
    </source>
</evidence>
<name>D5EHK8_CORAD</name>
<dbReference type="Gene3D" id="1.10.287.130">
    <property type="match status" value="1"/>
</dbReference>
<dbReference type="AlphaFoldDB" id="D5EHK8"/>
<keyword evidence="4" id="KW-0472">Membrane</keyword>
<dbReference type="InterPro" id="IPR003594">
    <property type="entry name" value="HATPase_dom"/>
</dbReference>
<dbReference type="Pfam" id="PF00512">
    <property type="entry name" value="HisKA"/>
    <property type="match status" value="1"/>
</dbReference>
<keyword evidence="7" id="KW-1185">Reference proteome</keyword>
<dbReference type="InterPro" id="IPR011110">
    <property type="entry name" value="Reg_prop"/>
</dbReference>
<dbReference type="Pfam" id="PF07494">
    <property type="entry name" value="Reg_prop"/>
    <property type="match status" value="2"/>
</dbReference>
<dbReference type="PANTHER" id="PTHR43547:SF2">
    <property type="entry name" value="HYBRID SIGNAL TRANSDUCTION HISTIDINE KINASE C"/>
    <property type="match status" value="1"/>
</dbReference>
<dbReference type="PRINTS" id="PR00344">
    <property type="entry name" value="BCTRLSENSOR"/>
</dbReference>